<dbReference type="EMBL" id="JAPZBU010000009">
    <property type="protein sequence ID" value="KAJ5385994.1"/>
    <property type="molecule type" value="Genomic_DNA"/>
</dbReference>
<dbReference type="Gene3D" id="3.40.50.720">
    <property type="entry name" value="NAD(P)-binding Rossmann-like Domain"/>
    <property type="match status" value="1"/>
</dbReference>
<dbReference type="GO" id="GO:0016616">
    <property type="term" value="F:oxidoreductase activity, acting on the CH-OH group of donors, NAD or NADP as acceptor"/>
    <property type="evidence" value="ECO:0007669"/>
    <property type="project" value="TreeGrafter"/>
</dbReference>
<protein>
    <submittedName>
        <fullName evidence="4">Short-chain dehydrogenase/reductase Prx7</fullName>
    </submittedName>
</protein>
<dbReference type="PRINTS" id="PR00081">
    <property type="entry name" value="GDHRDH"/>
</dbReference>
<evidence type="ECO:0000313" key="4">
    <source>
        <dbReference type="EMBL" id="KAJ5385994.1"/>
    </source>
</evidence>
<reference evidence="4" key="1">
    <citation type="submission" date="2022-12" db="EMBL/GenBank/DDBJ databases">
        <authorList>
            <person name="Petersen C."/>
        </authorList>
    </citation>
    <scope>NUCLEOTIDE SEQUENCE</scope>
    <source>
        <strain evidence="4">IBT 29677</strain>
    </source>
</reference>
<dbReference type="GO" id="GO:0005737">
    <property type="term" value="C:cytoplasm"/>
    <property type="evidence" value="ECO:0007669"/>
    <property type="project" value="TreeGrafter"/>
</dbReference>
<dbReference type="AlphaFoldDB" id="A0A9W9VMR8"/>
<dbReference type="PANTHER" id="PTHR44229:SF4">
    <property type="entry name" value="15-HYDROXYPROSTAGLANDIN DEHYDROGENASE [NAD(+)]"/>
    <property type="match status" value="1"/>
</dbReference>
<name>A0A9W9VMR8_9EURO</name>
<dbReference type="SUPFAM" id="SSF51735">
    <property type="entry name" value="NAD(P)-binding Rossmann-fold domains"/>
    <property type="match status" value="1"/>
</dbReference>
<evidence type="ECO:0000256" key="3">
    <source>
        <dbReference type="ARBA" id="ARBA00023002"/>
    </source>
</evidence>
<proteinExistence type="inferred from homology"/>
<sequence length="251" mass="27454">MTPNVALITGGDVTKYNVLGEAFQQCFQAHKRLDFVFANAGMIERFNFYESHPIGKGDTVTPPPEPDLLSIDADLKGVILTTYLAQHYFRASPNQGMGASIVMTASCGGLYPSFYSPLYSSAKFGVVGFMRSIAQHFKAGGIRVNSICPGIVRTNLVDQDGWNAFPQHRFTGMETVVRVVLQLVGQGEPAVQGLTDARGTHLPRERLFGLAVEISDSGVYFREQHEFCDDGMREVMAATVLENQVGAILNK</sequence>
<organism evidence="4 5">
    <name type="scientific">Penicillium cosmopolitanum</name>
    <dbReference type="NCBI Taxonomy" id="1131564"/>
    <lineage>
        <taxon>Eukaryota</taxon>
        <taxon>Fungi</taxon>
        <taxon>Dikarya</taxon>
        <taxon>Ascomycota</taxon>
        <taxon>Pezizomycotina</taxon>
        <taxon>Eurotiomycetes</taxon>
        <taxon>Eurotiomycetidae</taxon>
        <taxon>Eurotiales</taxon>
        <taxon>Aspergillaceae</taxon>
        <taxon>Penicillium</taxon>
    </lineage>
</organism>
<dbReference type="GeneID" id="81372152"/>
<evidence type="ECO:0000256" key="1">
    <source>
        <dbReference type="ARBA" id="ARBA00006484"/>
    </source>
</evidence>
<comment type="similarity">
    <text evidence="1">Belongs to the short-chain dehydrogenases/reductases (SDR) family.</text>
</comment>
<comment type="caution">
    <text evidence="4">The sequence shown here is derived from an EMBL/GenBank/DDBJ whole genome shotgun (WGS) entry which is preliminary data.</text>
</comment>
<keyword evidence="3" id="KW-0560">Oxidoreductase</keyword>
<evidence type="ECO:0000256" key="2">
    <source>
        <dbReference type="ARBA" id="ARBA00022857"/>
    </source>
</evidence>
<evidence type="ECO:0000313" key="5">
    <source>
        <dbReference type="Proteomes" id="UP001147747"/>
    </source>
</evidence>
<reference evidence="4" key="2">
    <citation type="journal article" date="2023" name="IMA Fungus">
        <title>Comparative genomic study of the Penicillium genus elucidates a diverse pangenome and 15 lateral gene transfer events.</title>
        <authorList>
            <person name="Petersen C."/>
            <person name="Sorensen T."/>
            <person name="Nielsen M.R."/>
            <person name="Sondergaard T.E."/>
            <person name="Sorensen J.L."/>
            <person name="Fitzpatrick D.A."/>
            <person name="Frisvad J.C."/>
            <person name="Nielsen K.L."/>
        </authorList>
    </citation>
    <scope>NUCLEOTIDE SEQUENCE</scope>
    <source>
        <strain evidence="4">IBT 29677</strain>
    </source>
</reference>
<dbReference type="PANTHER" id="PTHR44229">
    <property type="entry name" value="15-HYDROXYPROSTAGLANDIN DEHYDROGENASE [NAD(+)]"/>
    <property type="match status" value="1"/>
</dbReference>
<dbReference type="Pfam" id="PF00106">
    <property type="entry name" value="adh_short"/>
    <property type="match status" value="1"/>
</dbReference>
<keyword evidence="5" id="KW-1185">Reference proteome</keyword>
<dbReference type="PROSITE" id="PS00061">
    <property type="entry name" value="ADH_SHORT"/>
    <property type="match status" value="1"/>
</dbReference>
<dbReference type="OrthoDB" id="37659at2759"/>
<keyword evidence="2" id="KW-0521">NADP</keyword>
<accession>A0A9W9VMR8</accession>
<dbReference type="InterPro" id="IPR036291">
    <property type="entry name" value="NAD(P)-bd_dom_sf"/>
</dbReference>
<dbReference type="Proteomes" id="UP001147747">
    <property type="component" value="Unassembled WGS sequence"/>
</dbReference>
<dbReference type="InterPro" id="IPR020904">
    <property type="entry name" value="Sc_DH/Rdtase_CS"/>
</dbReference>
<dbReference type="InterPro" id="IPR002347">
    <property type="entry name" value="SDR_fam"/>
</dbReference>
<dbReference type="RefSeq" id="XP_056483792.1">
    <property type="nucleotide sequence ID" value="XM_056633172.1"/>
</dbReference>
<gene>
    <name evidence="4" type="ORF">N7509_008535</name>
</gene>